<dbReference type="AlphaFoldDB" id="A0A9J5YYU4"/>
<dbReference type="EMBL" id="JACXVP010000005">
    <property type="protein sequence ID" value="KAG5604944.1"/>
    <property type="molecule type" value="Genomic_DNA"/>
</dbReference>
<dbReference type="Proteomes" id="UP000824120">
    <property type="component" value="Chromosome 5"/>
</dbReference>
<gene>
    <name evidence="1" type="ORF">H5410_026436</name>
</gene>
<comment type="caution">
    <text evidence="1">The sequence shown here is derived from an EMBL/GenBank/DDBJ whole genome shotgun (WGS) entry which is preliminary data.</text>
</comment>
<protein>
    <submittedName>
        <fullName evidence="1">Uncharacterized protein</fullName>
    </submittedName>
</protein>
<proteinExistence type="predicted"/>
<name>A0A9J5YYU4_SOLCO</name>
<sequence>MKPISLDSKPTHFQGQTSTGAGILPNLLIFVTFAMESVGPDNQTVHFQGQTNPEVGIPPILSIFVYYSPCIFW</sequence>
<accession>A0A9J5YYU4</accession>
<organism evidence="1 2">
    <name type="scientific">Solanum commersonii</name>
    <name type="common">Commerson's wild potato</name>
    <name type="synonym">Commerson's nightshade</name>
    <dbReference type="NCBI Taxonomy" id="4109"/>
    <lineage>
        <taxon>Eukaryota</taxon>
        <taxon>Viridiplantae</taxon>
        <taxon>Streptophyta</taxon>
        <taxon>Embryophyta</taxon>
        <taxon>Tracheophyta</taxon>
        <taxon>Spermatophyta</taxon>
        <taxon>Magnoliopsida</taxon>
        <taxon>eudicotyledons</taxon>
        <taxon>Gunneridae</taxon>
        <taxon>Pentapetalae</taxon>
        <taxon>asterids</taxon>
        <taxon>lamiids</taxon>
        <taxon>Solanales</taxon>
        <taxon>Solanaceae</taxon>
        <taxon>Solanoideae</taxon>
        <taxon>Solaneae</taxon>
        <taxon>Solanum</taxon>
    </lineage>
</organism>
<reference evidence="1 2" key="1">
    <citation type="submission" date="2020-09" db="EMBL/GenBank/DDBJ databases">
        <title>De no assembly of potato wild relative species, Solanum commersonii.</title>
        <authorList>
            <person name="Cho K."/>
        </authorList>
    </citation>
    <scope>NUCLEOTIDE SEQUENCE [LARGE SCALE GENOMIC DNA]</scope>
    <source>
        <strain evidence="1">LZ3.2</strain>
        <tissue evidence="1">Leaf</tissue>
    </source>
</reference>
<keyword evidence="2" id="KW-1185">Reference proteome</keyword>
<evidence type="ECO:0000313" key="2">
    <source>
        <dbReference type="Proteomes" id="UP000824120"/>
    </source>
</evidence>
<evidence type="ECO:0000313" key="1">
    <source>
        <dbReference type="EMBL" id="KAG5604944.1"/>
    </source>
</evidence>